<evidence type="ECO:0000259" key="8">
    <source>
        <dbReference type="PROSITE" id="PS50928"/>
    </source>
</evidence>
<dbReference type="InterPro" id="IPR000515">
    <property type="entry name" value="MetI-like"/>
</dbReference>
<feature type="transmembrane region" description="Helical" evidence="7">
    <location>
        <begin position="102"/>
        <end position="126"/>
    </location>
</feature>
<comment type="similarity">
    <text evidence="7">Belongs to the binding-protein-dependent transport system permease family.</text>
</comment>
<keyword evidence="2 7" id="KW-0813">Transport</keyword>
<dbReference type="EMBL" id="BAABKZ010000001">
    <property type="protein sequence ID" value="GAA5088321.1"/>
    <property type="molecule type" value="Genomic_DNA"/>
</dbReference>
<evidence type="ECO:0000256" key="5">
    <source>
        <dbReference type="ARBA" id="ARBA00022989"/>
    </source>
</evidence>
<dbReference type="PROSITE" id="PS50928">
    <property type="entry name" value="ABC_TM1"/>
    <property type="match status" value="1"/>
</dbReference>
<feature type="transmembrane region" description="Helical" evidence="7">
    <location>
        <begin position="284"/>
        <end position="310"/>
    </location>
</feature>
<dbReference type="Proteomes" id="UP001501407">
    <property type="component" value="Unassembled WGS sequence"/>
</dbReference>
<dbReference type="PANTHER" id="PTHR43163">
    <property type="entry name" value="DIPEPTIDE TRANSPORT SYSTEM PERMEASE PROTEIN DPPB-RELATED"/>
    <property type="match status" value="1"/>
</dbReference>
<accession>A0ABP9LZ07</accession>
<evidence type="ECO:0000313" key="10">
    <source>
        <dbReference type="Proteomes" id="UP001501407"/>
    </source>
</evidence>
<evidence type="ECO:0000256" key="6">
    <source>
        <dbReference type="ARBA" id="ARBA00023136"/>
    </source>
</evidence>
<feature type="transmembrane region" description="Helical" evidence="7">
    <location>
        <begin position="12"/>
        <end position="35"/>
    </location>
</feature>
<feature type="transmembrane region" description="Helical" evidence="7">
    <location>
        <begin position="242"/>
        <end position="264"/>
    </location>
</feature>
<dbReference type="SUPFAM" id="SSF161098">
    <property type="entry name" value="MetI-like"/>
    <property type="match status" value="1"/>
</dbReference>
<name>A0ABP9LZ07_9MICO</name>
<protein>
    <submittedName>
        <fullName evidence="9">ABC transporter permease</fullName>
    </submittedName>
</protein>
<comment type="subcellular location">
    <subcellularLocation>
        <location evidence="1 7">Cell membrane</location>
        <topology evidence="1 7">Multi-pass membrane protein</topology>
    </subcellularLocation>
</comment>
<dbReference type="Pfam" id="PF19300">
    <property type="entry name" value="BPD_transp_1_N"/>
    <property type="match status" value="1"/>
</dbReference>
<evidence type="ECO:0000256" key="4">
    <source>
        <dbReference type="ARBA" id="ARBA00022692"/>
    </source>
</evidence>
<organism evidence="9 10">
    <name type="scientific">Microbacterium yannicii</name>
    <dbReference type="NCBI Taxonomy" id="671622"/>
    <lineage>
        <taxon>Bacteria</taxon>
        <taxon>Bacillati</taxon>
        <taxon>Actinomycetota</taxon>
        <taxon>Actinomycetes</taxon>
        <taxon>Micrococcales</taxon>
        <taxon>Microbacteriaceae</taxon>
        <taxon>Microbacterium</taxon>
    </lineage>
</organism>
<gene>
    <name evidence="9" type="ORF">GCM10025760_10610</name>
</gene>
<keyword evidence="5 7" id="KW-1133">Transmembrane helix</keyword>
<comment type="caution">
    <text evidence="9">The sequence shown here is derived from an EMBL/GenBank/DDBJ whole genome shotgun (WGS) entry which is preliminary data.</text>
</comment>
<evidence type="ECO:0000256" key="7">
    <source>
        <dbReference type="RuleBase" id="RU363032"/>
    </source>
</evidence>
<reference evidence="10" key="1">
    <citation type="journal article" date="2019" name="Int. J. Syst. Evol. Microbiol.">
        <title>The Global Catalogue of Microorganisms (GCM) 10K type strain sequencing project: providing services to taxonomists for standard genome sequencing and annotation.</title>
        <authorList>
            <consortium name="The Broad Institute Genomics Platform"/>
            <consortium name="The Broad Institute Genome Sequencing Center for Infectious Disease"/>
            <person name="Wu L."/>
            <person name="Ma J."/>
        </authorList>
    </citation>
    <scope>NUCLEOTIDE SEQUENCE [LARGE SCALE GENOMIC DNA]</scope>
    <source>
        <strain evidence="10">JCM 18959</strain>
    </source>
</reference>
<keyword evidence="4 7" id="KW-0812">Transmembrane</keyword>
<evidence type="ECO:0000256" key="2">
    <source>
        <dbReference type="ARBA" id="ARBA00022448"/>
    </source>
</evidence>
<feature type="domain" description="ABC transmembrane type-1" evidence="8">
    <location>
        <begin position="102"/>
        <end position="303"/>
    </location>
</feature>
<keyword evidence="6 7" id="KW-0472">Membrane</keyword>
<sequence>MTMNASVARQLLGKLGGLLLTLFLASIVIFSAVLLTPGDPVVALAGGLRPTPEMVAAIKAEYHLDQPVWVQYFFWITGVLGGDLGTSFVYKTPVVELIAPRFGITLLLVLYTLVLIAVFGMGSGILAATRGRGTDRGVLVATAFGVALPTFVVAILLIWIFGRVLGWFPVYGAGQGLLDNLYHLTLPAISLSVLYIAYLSRITRGAVVGQLHSEHVDTARVRGIPRGRIFRHHVFLNASPQILAISGATVAGLFAASAIAEQAFGLGGLGSLLTEAAARKDLPVVQVISLLFVILFVVFNAAADIAIALIDPDSVKPRRNA</sequence>
<feature type="transmembrane region" description="Helical" evidence="7">
    <location>
        <begin position="138"/>
        <end position="161"/>
    </location>
</feature>
<dbReference type="Gene3D" id="1.10.3720.10">
    <property type="entry name" value="MetI-like"/>
    <property type="match status" value="1"/>
</dbReference>
<evidence type="ECO:0000313" key="9">
    <source>
        <dbReference type="EMBL" id="GAA5088321.1"/>
    </source>
</evidence>
<feature type="transmembrane region" description="Helical" evidence="7">
    <location>
        <begin position="181"/>
        <end position="199"/>
    </location>
</feature>
<dbReference type="Pfam" id="PF00528">
    <property type="entry name" value="BPD_transp_1"/>
    <property type="match status" value="1"/>
</dbReference>
<evidence type="ECO:0000256" key="3">
    <source>
        <dbReference type="ARBA" id="ARBA00022475"/>
    </source>
</evidence>
<dbReference type="InterPro" id="IPR035906">
    <property type="entry name" value="MetI-like_sf"/>
</dbReference>
<proteinExistence type="inferred from homology"/>
<dbReference type="PANTHER" id="PTHR43163:SF7">
    <property type="entry name" value="DIPEPTIDE-TRANSPORT INTEGRAL MEMBRANE PROTEIN ABC TRANSPORTER DPPB-RELATED"/>
    <property type="match status" value="1"/>
</dbReference>
<evidence type="ECO:0000256" key="1">
    <source>
        <dbReference type="ARBA" id="ARBA00004651"/>
    </source>
</evidence>
<dbReference type="InterPro" id="IPR045621">
    <property type="entry name" value="BPD_transp_1_N"/>
</dbReference>
<keyword evidence="3" id="KW-1003">Cell membrane</keyword>
<dbReference type="CDD" id="cd06261">
    <property type="entry name" value="TM_PBP2"/>
    <property type="match status" value="1"/>
</dbReference>
<keyword evidence="10" id="KW-1185">Reference proteome</keyword>